<sequence>MKPDAQSIVLLDGGLGQEIYRRAKDISSPLWSVAVMLEKPEIVTAVHADFIRAGARTLTLNTYTATPDRLRKNGALSQMGAIHHQAFEALERAMEATGTEVDVAGCLPPLFGSYRGQPERSFEDLRGEYATLVELQQRADVMLIETMTNTLEARAACDAARELGKPFAVSFRLEANGGLKSGESLAKAVSTAAHYAPTAVMLNCCDLETLTTAMPELVALYPRVGGYANAFESVESVANGGLVDTLEAREDVSPATYGAAVEQWLNNGAVVTGGCCEITPAHIRYLADSFNNQCEIIGLSQLGARP</sequence>
<dbReference type="PANTHER" id="PTHR11103:SF18">
    <property type="entry name" value="SLR1189 PROTEIN"/>
    <property type="match status" value="1"/>
</dbReference>
<keyword evidence="2 4" id="KW-0808">Transferase</keyword>
<dbReference type="PANTHER" id="PTHR11103">
    <property type="entry name" value="SLR1189 PROTEIN"/>
    <property type="match status" value="1"/>
</dbReference>
<dbReference type="GO" id="GO:0008168">
    <property type="term" value="F:methyltransferase activity"/>
    <property type="evidence" value="ECO:0007669"/>
    <property type="project" value="UniProtKB-UniRule"/>
</dbReference>
<dbReference type="PIRSF" id="PIRSF037505">
    <property type="entry name" value="Betaine_HMT"/>
    <property type="match status" value="1"/>
</dbReference>
<evidence type="ECO:0000259" key="5">
    <source>
        <dbReference type="PROSITE" id="PS50970"/>
    </source>
</evidence>
<comment type="cofactor">
    <cofactor evidence="3">
        <name>Zn(2+)</name>
        <dbReference type="ChEBI" id="CHEBI:29105"/>
    </cofactor>
    <text evidence="3">Binds 1 zinc ion per subunit.</text>
</comment>
<name>A0A4R2KT03_9GAMM</name>
<keyword evidence="1 4" id="KW-0489">Methyltransferase</keyword>
<accession>A0A4R2KT03</accession>
<feature type="binding site" evidence="3 4">
    <location>
        <position position="276"/>
    </location>
    <ligand>
        <name>Zn(2+)</name>
        <dbReference type="ChEBI" id="CHEBI:29105"/>
    </ligand>
</feature>
<dbReference type="InterPro" id="IPR003726">
    <property type="entry name" value="HCY_dom"/>
</dbReference>
<dbReference type="GO" id="GO:0009086">
    <property type="term" value="P:methionine biosynthetic process"/>
    <property type="evidence" value="ECO:0007669"/>
    <property type="project" value="InterPro"/>
</dbReference>
<dbReference type="Proteomes" id="UP000294980">
    <property type="component" value="Unassembled WGS sequence"/>
</dbReference>
<reference evidence="6 7" key="1">
    <citation type="submission" date="2019-03" db="EMBL/GenBank/DDBJ databases">
        <title>Genomic Encyclopedia of Type Strains, Phase IV (KMG-IV): sequencing the most valuable type-strain genomes for metagenomic binning, comparative biology and taxonomic classification.</title>
        <authorList>
            <person name="Goeker M."/>
        </authorList>
    </citation>
    <scope>NUCLEOTIDE SEQUENCE [LARGE SCALE GENOMIC DNA]</scope>
    <source>
        <strain evidence="6 7">DSM 23344</strain>
    </source>
</reference>
<dbReference type="EMBL" id="SLWX01000006">
    <property type="protein sequence ID" value="TCO75887.1"/>
    <property type="molecule type" value="Genomic_DNA"/>
</dbReference>
<evidence type="ECO:0000313" key="7">
    <source>
        <dbReference type="Proteomes" id="UP000294980"/>
    </source>
</evidence>
<protein>
    <submittedName>
        <fullName evidence="6">Homocysteine S-methyltransferase</fullName>
    </submittedName>
</protein>
<feature type="domain" description="Hcy-binding" evidence="5">
    <location>
        <begin position="1"/>
        <end position="290"/>
    </location>
</feature>
<dbReference type="SUPFAM" id="SSF82282">
    <property type="entry name" value="Homocysteine S-methyltransferase"/>
    <property type="match status" value="1"/>
</dbReference>
<dbReference type="GO" id="GO:0032259">
    <property type="term" value="P:methylation"/>
    <property type="evidence" value="ECO:0007669"/>
    <property type="project" value="UniProtKB-KW"/>
</dbReference>
<keyword evidence="7" id="KW-1185">Reference proteome</keyword>
<dbReference type="RefSeq" id="WP_117316136.1">
    <property type="nucleotide sequence ID" value="NZ_QQSW01000005.1"/>
</dbReference>
<keyword evidence="3 4" id="KW-0862">Zinc</keyword>
<evidence type="ECO:0000256" key="4">
    <source>
        <dbReference type="PROSITE-ProRule" id="PRU00333"/>
    </source>
</evidence>
<feature type="binding site" evidence="3 4">
    <location>
        <position position="275"/>
    </location>
    <ligand>
        <name>Zn(2+)</name>
        <dbReference type="ChEBI" id="CHEBI:29105"/>
    </ligand>
</feature>
<feature type="binding site" evidence="4">
    <location>
        <position position="204"/>
    </location>
    <ligand>
        <name>Zn(2+)</name>
        <dbReference type="ChEBI" id="CHEBI:29105"/>
    </ligand>
</feature>
<organism evidence="6 7">
    <name type="scientific">Chromatocurvus halotolerans</name>
    <dbReference type="NCBI Taxonomy" id="1132028"/>
    <lineage>
        <taxon>Bacteria</taxon>
        <taxon>Pseudomonadati</taxon>
        <taxon>Pseudomonadota</taxon>
        <taxon>Gammaproteobacteria</taxon>
        <taxon>Cellvibrionales</taxon>
        <taxon>Halieaceae</taxon>
        <taxon>Chromatocurvus</taxon>
    </lineage>
</organism>
<gene>
    <name evidence="6" type="ORF">EV688_10677</name>
</gene>
<dbReference type="GO" id="GO:0008270">
    <property type="term" value="F:zinc ion binding"/>
    <property type="evidence" value="ECO:0007669"/>
    <property type="project" value="InterPro"/>
</dbReference>
<dbReference type="Pfam" id="PF02574">
    <property type="entry name" value="S-methyl_trans"/>
    <property type="match status" value="1"/>
</dbReference>
<evidence type="ECO:0000256" key="2">
    <source>
        <dbReference type="ARBA" id="ARBA00022679"/>
    </source>
</evidence>
<evidence type="ECO:0000313" key="6">
    <source>
        <dbReference type="EMBL" id="TCO75887.1"/>
    </source>
</evidence>
<dbReference type="OrthoDB" id="9803687at2"/>
<evidence type="ECO:0000256" key="3">
    <source>
        <dbReference type="PIRSR" id="PIRSR037505-2"/>
    </source>
</evidence>
<proteinExistence type="predicted"/>
<comment type="caution">
    <text evidence="6">The sequence shown here is derived from an EMBL/GenBank/DDBJ whole genome shotgun (WGS) entry which is preliminary data.</text>
</comment>
<dbReference type="PROSITE" id="PS50970">
    <property type="entry name" value="HCY"/>
    <property type="match status" value="1"/>
</dbReference>
<dbReference type="InterPro" id="IPR036589">
    <property type="entry name" value="HCY_dom_sf"/>
</dbReference>
<evidence type="ECO:0000256" key="1">
    <source>
        <dbReference type="ARBA" id="ARBA00022603"/>
    </source>
</evidence>
<dbReference type="InterPro" id="IPR017226">
    <property type="entry name" value="BHMT-like"/>
</dbReference>
<dbReference type="Gene3D" id="3.20.20.330">
    <property type="entry name" value="Homocysteine-binding-like domain"/>
    <property type="match status" value="1"/>
</dbReference>
<keyword evidence="3 4" id="KW-0479">Metal-binding</keyword>
<dbReference type="AlphaFoldDB" id="A0A4R2KT03"/>